<dbReference type="InterPro" id="IPR048911">
    <property type="entry name" value="Bflower"/>
</dbReference>
<organism evidence="2 3">
    <name type="scientific">Intestinibacter bartlettii</name>
    <dbReference type="NCBI Taxonomy" id="261299"/>
    <lineage>
        <taxon>Bacteria</taxon>
        <taxon>Bacillati</taxon>
        <taxon>Bacillota</taxon>
        <taxon>Clostridia</taxon>
        <taxon>Peptostreptococcales</taxon>
        <taxon>Peptostreptococcaceae</taxon>
        <taxon>Intestinibacter</taxon>
    </lineage>
</organism>
<dbReference type="Pfam" id="PF21784">
    <property type="entry name" value="Bflower"/>
    <property type="match status" value="1"/>
</dbReference>
<keyword evidence="3" id="KW-1185">Reference proteome</keyword>
<accession>A0ABS8D076</accession>
<gene>
    <name evidence="2" type="ORF">LIP50_13075</name>
</gene>
<dbReference type="Proteomes" id="UP001299409">
    <property type="component" value="Unassembled WGS sequence"/>
</dbReference>
<feature type="domain" description="4-fold beta flower" evidence="1">
    <location>
        <begin position="3"/>
        <end position="104"/>
    </location>
</feature>
<sequence length="106" mass="12416">MLKPLFDKNCKLIAWIEPNEHIFDTNMNWIAYISNGHAWSTKTNTWMGPVKDMTCLDTNGKVFAWNPDCEIEGSIKPMRPMRPMKPMRPMRPLGGWSSINFEEWIK</sequence>
<evidence type="ECO:0000259" key="1">
    <source>
        <dbReference type="Pfam" id="PF21784"/>
    </source>
</evidence>
<protein>
    <recommendedName>
        <fullName evidence="1">4-fold beta flower domain-containing protein</fullName>
    </recommendedName>
</protein>
<dbReference type="RefSeq" id="WP_226924304.1">
    <property type="nucleotide sequence ID" value="NZ_JAJBMB010000016.1"/>
</dbReference>
<reference evidence="2 3" key="1">
    <citation type="submission" date="2021-10" db="EMBL/GenBank/DDBJ databases">
        <title>Collection of gut derived symbiotic bacterial strains cultured from healthy donors.</title>
        <authorList>
            <person name="Lin H."/>
            <person name="Littmann E."/>
            <person name="Claire K."/>
            <person name="Pamer E."/>
        </authorList>
    </citation>
    <scope>NUCLEOTIDE SEQUENCE [LARGE SCALE GENOMIC DNA]</scope>
    <source>
        <strain evidence="2 3">MSK.17.68</strain>
    </source>
</reference>
<name>A0ABS8D076_9FIRM</name>
<evidence type="ECO:0000313" key="3">
    <source>
        <dbReference type="Proteomes" id="UP001299409"/>
    </source>
</evidence>
<proteinExistence type="predicted"/>
<evidence type="ECO:0000313" key="2">
    <source>
        <dbReference type="EMBL" id="MCB5447131.1"/>
    </source>
</evidence>
<dbReference type="EMBL" id="JAJBMB010000016">
    <property type="protein sequence ID" value="MCB5447131.1"/>
    <property type="molecule type" value="Genomic_DNA"/>
</dbReference>
<comment type="caution">
    <text evidence="2">The sequence shown here is derived from an EMBL/GenBank/DDBJ whole genome shotgun (WGS) entry which is preliminary data.</text>
</comment>